<proteinExistence type="predicted"/>
<name>A0A2M8GN55_9BACT</name>
<evidence type="ECO:0000313" key="3">
    <source>
        <dbReference type="Proteomes" id="UP000229370"/>
    </source>
</evidence>
<dbReference type="Proteomes" id="UP000229370">
    <property type="component" value="Unassembled WGS sequence"/>
</dbReference>
<gene>
    <name evidence="2" type="ORF">CO007_02350</name>
</gene>
<sequence>MKVPKKLQPVLWSTDVSKLDWQKDKYYIIHQILIYGNFEELKWLFKHYSKNKITEVFLQPYKNYPKYIFYFVKNYILNLKNININEDDYVTSIHGPIRQRTPPGFSTTQSI</sequence>
<evidence type="ECO:0000259" key="1">
    <source>
        <dbReference type="Pfam" id="PF21956"/>
    </source>
</evidence>
<dbReference type="AlphaFoldDB" id="A0A2M8GN55"/>
<comment type="caution">
    <text evidence="2">The sequence shown here is derived from an EMBL/GenBank/DDBJ whole genome shotgun (WGS) entry which is preliminary data.</text>
</comment>
<dbReference type="EMBL" id="PFQK01000042">
    <property type="protein sequence ID" value="PJC81919.1"/>
    <property type="molecule type" value="Genomic_DNA"/>
</dbReference>
<accession>A0A2M8GN55</accession>
<reference evidence="3" key="1">
    <citation type="submission" date="2017-09" db="EMBL/GenBank/DDBJ databases">
        <title>Depth-based differentiation of microbial function through sediment-hosted aquifers and enrichment of novel symbionts in the deep terrestrial subsurface.</title>
        <authorList>
            <person name="Probst A.J."/>
            <person name="Ladd B."/>
            <person name="Jarett J.K."/>
            <person name="Geller-Mcgrath D.E."/>
            <person name="Sieber C.M.K."/>
            <person name="Emerson J.B."/>
            <person name="Anantharaman K."/>
            <person name="Thomas B.C."/>
            <person name="Malmstrom R."/>
            <person name="Stieglmeier M."/>
            <person name="Klingl A."/>
            <person name="Woyke T."/>
            <person name="Ryan C.M."/>
            <person name="Banfield J.F."/>
        </authorList>
    </citation>
    <scope>NUCLEOTIDE SEQUENCE [LARGE SCALE GENOMIC DNA]</scope>
</reference>
<protein>
    <recommendedName>
        <fullName evidence="1">DUF6922 domain-containing protein</fullName>
    </recommendedName>
</protein>
<organism evidence="2 3">
    <name type="scientific">Candidatus Roizmanbacteria bacterium CG_4_8_14_3_um_filter_36_10</name>
    <dbReference type="NCBI Taxonomy" id="1974834"/>
    <lineage>
        <taxon>Bacteria</taxon>
        <taxon>Candidatus Roizmaniibacteriota</taxon>
    </lineage>
</organism>
<feature type="domain" description="DUF6922" evidence="1">
    <location>
        <begin position="9"/>
        <end position="56"/>
    </location>
</feature>
<dbReference type="Pfam" id="PF21956">
    <property type="entry name" value="DUF6922"/>
    <property type="match status" value="1"/>
</dbReference>
<evidence type="ECO:0000313" key="2">
    <source>
        <dbReference type="EMBL" id="PJC81919.1"/>
    </source>
</evidence>
<dbReference type="InterPro" id="IPR053830">
    <property type="entry name" value="DUF6922"/>
</dbReference>